<dbReference type="Proteomes" id="UP000244940">
    <property type="component" value="Unassembled WGS sequence"/>
</dbReference>
<keyword evidence="3" id="KW-1185">Reference proteome</keyword>
<evidence type="ECO:0000259" key="1">
    <source>
        <dbReference type="Pfam" id="PF01425"/>
    </source>
</evidence>
<dbReference type="GO" id="GO:0003824">
    <property type="term" value="F:catalytic activity"/>
    <property type="evidence" value="ECO:0007669"/>
    <property type="project" value="InterPro"/>
</dbReference>
<protein>
    <submittedName>
        <fullName evidence="2">Amidase</fullName>
    </submittedName>
</protein>
<organism evidence="2 3">
    <name type="scientific">Pararhodobacter marinus</name>
    <dbReference type="NCBI Taxonomy" id="2184063"/>
    <lineage>
        <taxon>Bacteria</taxon>
        <taxon>Pseudomonadati</taxon>
        <taxon>Pseudomonadota</taxon>
        <taxon>Alphaproteobacteria</taxon>
        <taxon>Rhodobacterales</taxon>
        <taxon>Paracoccaceae</taxon>
        <taxon>Pararhodobacter</taxon>
    </lineage>
</organism>
<proteinExistence type="predicted"/>
<dbReference type="PANTHER" id="PTHR11895:SF76">
    <property type="entry name" value="INDOLEACETAMIDE HYDROLASE"/>
    <property type="match status" value="1"/>
</dbReference>
<accession>A0A2U2C416</accession>
<sequence length="481" mass="50933">MTGETPVYSGPDICALSAVEVVDMLRRREVSPDELIAASQTRHAQTDPAINAMPTPCFDRARKAARALSPPSETRGALHGLPVGIKDLTAVAGVRSTWGTPALADYVPEASDPLVELIERRGGLVIGKTNTPEFGAGANTFNAIFGATRNPHDTRLNPAGSSGGAAAGLAVGQTWLSHGSDHGGSLRTPAAYCGVVGLRPSPGLVAGGPAQGGYITEGVQGPMARSVTDLALFLDTMTGFDPRYPLSYPADPAPYRDAVTRAEPADLRIGYMPDLSGESAVDPEMRFHIDAAMSRLLAAGASVDIVTLDLSGMRRAYYVQRGLLWATLMRDIEPEIRAGFKPTLEGNLRDGLALTMDDIIDSQLIRSRLYDAVQGVFAHVDVLACPVVGTMPHKVEEEWVRRIDGKELSFYMDWLDCGFLATVLGLPALSVSAGLDAAGIPVGLQLIGKPRGERDLLAAARAVEMVFGGPLPVIDPVIRHA</sequence>
<dbReference type="PANTHER" id="PTHR11895">
    <property type="entry name" value="TRANSAMIDASE"/>
    <property type="match status" value="1"/>
</dbReference>
<feature type="domain" description="Amidase" evidence="1">
    <location>
        <begin position="34"/>
        <end position="457"/>
    </location>
</feature>
<name>A0A2U2C416_9RHOB</name>
<dbReference type="RefSeq" id="WP_109535326.1">
    <property type="nucleotide sequence ID" value="NZ_QEYD01000018.1"/>
</dbReference>
<dbReference type="AlphaFoldDB" id="A0A2U2C416"/>
<dbReference type="InterPro" id="IPR000120">
    <property type="entry name" value="Amidase"/>
</dbReference>
<gene>
    <name evidence="2" type="ORF">C4N9_21110</name>
</gene>
<dbReference type="SUPFAM" id="SSF75304">
    <property type="entry name" value="Amidase signature (AS) enzymes"/>
    <property type="match status" value="1"/>
</dbReference>
<dbReference type="EMBL" id="QEYD01000018">
    <property type="protein sequence ID" value="PWE26602.1"/>
    <property type="molecule type" value="Genomic_DNA"/>
</dbReference>
<reference evidence="2 3" key="1">
    <citation type="submission" date="2018-05" db="EMBL/GenBank/DDBJ databases">
        <title>Pararhodobacter marina sp. nov., isolated from deep-sea water of the Indian Ocean.</title>
        <authorList>
            <person name="Lai Q.Sr."/>
            <person name="Liu X."/>
            <person name="Shao Z."/>
        </authorList>
    </citation>
    <scope>NUCLEOTIDE SEQUENCE [LARGE SCALE GENOMIC DNA]</scope>
    <source>
        <strain evidence="2 3">CIC4N-9</strain>
    </source>
</reference>
<evidence type="ECO:0000313" key="2">
    <source>
        <dbReference type="EMBL" id="PWE26602.1"/>
    </source>
</evidence>
<evidence type="ECO:0000313" key="3">
    <source>
        <dbReference type="Proteomes" id="UP000244940"/>
    </source>
</evidence>
<comment type="caution">
    <text evidence="2">The sequence shown here is derived from an EMBL/GenBank/DDBJ whole genome shotgun (WGS) entry which is preliminary data.</text>
</comment>
<dbReference type="Pfam" id="PF01425">
    <property type="entry name" value="Amidase"/>
    <property type="match status" value="1"/>
</dbReference>
<dbReference type="OrthoDB" id="9777859at2"/>
<dbReference type="GeneID" id="94367398"/>
<dbReference type="Gene3D" id="3.90.1300.10">
    <property type="entry name" value="Amidase signature (AS) domain"/>
    <property type="match status" value="1"/>
</dbReference>
<dbReference type="InterPro" id="IPR023631">
    <property type="entry name" value="Amidase_dom"/>
</dbReference>
<dbReference type="InterPro" id="IPR036928">
    <property type="entry name" value="AS_sf"/>
</dbReference>